<protein>
    <submittedName>
        <fullName evidence="2">Uncharacterized protein</fullName>
    </submittedName>
</protein>
<evidence type="ECO:0000313" key="2">
    <source>
        <dbReference type="EMBL" id="KKR39783.1"/>
    </source>
</evidence>
<keyword evidence="1" id="KW-0812">Transmembrane</keyword>
<dbReference type="Proteomes" id="UP000034072">
    <property type="component" value="Unassembled WGS sequence"/>
</dbReference>
<feature type="transmembrane region" description="Helical" evidence="1">
    <location>
        <begin position="12"/>
        <end position="35"/>
    </location>
</feature>
<dbReference type="AlphaFoldDB" id="A0A0G0QI33"/>
<name>A0A0G0QI33_9BACT</name>
<dbReference type="EMBL" id="LBXZ01000013">
    <property type="protein sequence ID" value="KKR39783.1"/>
    <property type="molecule type" value="Genomic_DNA"/>
</dbReference>
<gene>
    <name evidence="2" type="ORF">UT75_C0013G0020</name>
</gene>
<keyword evidence="1" id="KW-1133">Transmembrane helix</keyword>
<evidence type="ECO:0000313" key="3">
    <source>
        <dbReference type="Proteomes" id="UP000034072"/>
    </source>
</evidence>
<evidence type="ECO:0000256" key="1">
    <source>
        <dbReference type="SAM" id="Phobius"/>
    </source>
</evidence>
<comment type="caution">
    <text evidence="2">The sequence shown here is derived from an EMBL/GenBank/DDBJ whole genome shotgun (WGS) entry which is preliminary data.</text>
</comment>
<proteinExistence type="predicted"/>
<organism evidence="2 3">
    <name type="scientific">Candidatus Yanofskybacteria bacterium GW2011_GWE2_40_11</name>
    <dbReference type="NCBI Taxonomy" id="1619033"/>
    <lineage>
        <taxon>Bacteria</taxon>
        <taxon>Candidatus Yanofskyibacteriota</taxon>
    </lineage>
</organism>
<accession>A0A0G0QI33</accession>
<feature type="transmembrane region" description="Helical" evidence="1">
    <location>
        <begin position="47"/>
        <end position="70"/>
    </location>
</feature>
<reference evidence="2 3" key="1">
    <citation type="journal article" date="2015" name="Nature">
        <title>rRNA introns, odd ribosomes, and small enigmatic genomes across a large radiation of phyla.</title>
        <authorList>
            <person name="Brown C.T."/>
            <person name="Hug L.A."/>
            <person name="Thomas B.C."/>
            <person name="Sharon I."/>
            <person name="Castelle C.J."/>
            <person name="Singh A."/>
            <person name="Wilkins M.J."/>
            <person name="Williams K.H."/>
            <person name="Banfield J.F."/>
        </authorList>
    </citation>
    <scope>NUCLEOTIDE SEQUENCE [LARGE SCALE GENOMIC DNA]</scope>
</reference>
<keyword evidence="1" id="KW-0472">Membrane</keyword>
<sequence>MSPDILSKIPVGQIIVGAFFVFYWIQAFFIIYHLVRFGIGVKPKVVALIYFVGAIILYTLVSSGVSQLSFDGLAGLFDGVVNPDFMREVDPFNMISK</sequence>